<evidence type="ECO:0000313" key="3">
    <source>
        <dbReference type="Proteomes" id="UP000177676"/>
    </source>
</evidence>
<name>A0A1F8H4L1_9BACT</name>
<evidence type="ECO:0000259" key="1">
    <source>
        <dbReference type="Pfam" id="PF01370"/>
    </source>
</evidence>
<dbReference type="SUPFAM" id="SSF51735">
    <property type="entry name" value="NAD(P)-binding Rossmann-fold domains"/>
    <property type="match status" value="1"/>
</dbReference>
<sequence>MHILVTGHNGYIGPVLCKRLVEEGYRVIGLDSNYFKGCDFYGFKVPIKQIAKDLRKVDGGDLKGIDAVIHLGGLSNDPLGEINAKLTYEINHQASVRLAKLAKKNGVQRFLFSSSCSLYGVAGGDMALTEEAPLNPVTAYAISKVKVEQDLSLLADQNFSPIFFRNSTAYGVSPRLRIDLVLNNLMGWAFTTGKIKIMSDGSPWRPMAHVEDISAAFLAGLKAPLNLVHNQAFNVGRNSENYKIRDIAETVKKTVPHSRVEYTGEHGSDSRTYRVNFDKIKTLKDFKPRWTLAKGAQELYEAFKKNHLNFEEFQGHKFIRIKHINYLIDNHKLSKKFFWIKPAR</sequence>
<dbReference type="EMBL" id="MGKS01000013">
    <property type="protein sequence ID" value="OGN32511.1"/>
    <property type="molecule type" value="Genomic_DNA"/>
</dbReference>
<dbReference type="Pfam" id="PF01370">
    <property type="entry name" value="Epimerase"/>
    <property type="match status" value="1"/>
</dbReference>
<dbReference type="InterPro" id="IPR036291">
    <property type="entry name" value="NAD(P)-bd_dom_sf"/>
</dbReference>
<organism evidence="2 3">
    <name type="scientific">Candidatus Yanofskybacteria bacterium RIFCSPLOWO2_02_FULL_43_10b</name>
    <dbReference type="NCBI Taxonomy" id="1802704"/>
    <lineage>
        <taxon>Bacteria</taxon>
        <taxon>Candidatus Yanofskyibacteriota</taxon>
    </lineage>
</organism>
<dbReference type="Proteomes" id="UP000177676">
    <property type="component" value="Unassembled WGS sequence"/>
</dbReference>
<dbReference type="CDD" id="cd08946">
    <property type="entry name" value="SDR_e"/>
    <property type="match status" value="1"/>
</dbReference>
<proteinExistence type="predicted"/>
<dbReference type="Gene3D" id="3.40.50.720">
    <property type="entry name" value="NAD(P)-binding Rossmann-like Domain"/>
    <property type="match status" value="1"/>
</dbReference>
<feature type="domain" description="NAD-dependent epimerase/dehydratase" evidence="1">
    <location>
        <begin position="3"/>
        <end position="236"/>
    </location>
</feature>
<dbReference type="PANTHER" id="PTHR43245">
    <property type="entry name" value="BIFUNCTIONAL POLYMYXIN RESISTANCE PROTEIN ARNA"/>
    <property type="match status" value="1"/>
</dbReference>
<dbReference type="InterPro" id="IPR050177">
    <property type="entry name" value="Lipid_A_modif_metabolic_enz"/>
</dbReference>
<reference evidence="2 3" key="1">
    <citation type="journal article" date="2016" name="Nat. Commun.">
        <title>Thousands of microbial genomes shed light on interconnected biogeochemical processes in an aquifer system.</title>
        <authorList>
            <person name="Anantharaman K."/>
            <person name="Brown C.T."/>
            <person name="Hug L.A."/>
            <person name="Sharon I."/>
            <person name="Castelle C.J."/>
            <person name="Probst A.J."/>
            <person name="Thomas B.C."/>
            <person name="Singh A."/>
            <person name="Wilkins M.J."/>
            <person name="Karaoz U."/>
            <person name="Brodie E.L."/>
            <person name="Williams K.H."/>
            <person name="Hubbard S.S."/>
            <person name="Banfield J.F."/>
        </authorList>
    </citation>
    <scope>NUCLEOTIDE SEQUENCE [LARGE SCALE GENOMIC DNA]</scope>
</reference>
<dbReference type="AlphaFoldDB" id="A0A1F8H4L1"/>
<dbReference type="InterPro" id="IPR001509">
    <property type="entry name" value="Epimerase_deHydtase"/>
</dbReference>
<dbReference type="PANTHER" id="PTHR43245:SF23">
    <property type="entry name" value="NAD(P)-BINDING DOMAIN-CONTAINING PROTEIN"/>
    <property type="match status" value="1"/>
</dbReference>
<evidence type="ECO:0000313" key="2">
    <source>
        <dbReference type="EMBL" id="OGN32511.1"/>
    </source>
</evidence>
<gene>
    <name evidence="2" type="ORF">A3I92_01905</name>
</gene>
<protein>
    <submittedName>
        <fullName evidence="2">NAD-dependent dehydratase</fullName>
    </submittedName>
</protein>
<comment type="caution">
    <text evidence="2">The sequence shown here is derived from an EMBL/GenBank/DDBJ whole genome shotgun (WGS) entry which is preliminary data.</text>
</comment>
<accession>A0A1F8H4L1</accession>